<dbReference type="GO" id="GO:0008270">
    <property type="term" value="F:zinc ion binding"/>
    <property type="evidence" value="ECO:0007669"/>
    <property type="project" value="InterPro"/>
</dbReference>
<evidence type="ECO:0000313" key="6">
    <source>
        <dbReference type="Proteomes" id="UP000244855"/>
    </source>
</evidence>
<dbReference type="PROSITE" id="PS50048">
    <property type="entry name" value="ZN2_CY6_FUNGAL_2"/>
    <property type="match status" value="1"/>
</dbReference>
<dbReference type="GO" id="GO:0000981">
    <property type="term" value="F:DNA-binding transcription factor activity, RNA polymerase II-specific"/>
    <property type="evidence" value="ECO:0007669"/>
    <property type="project" value="InterPro"/>
</dbReference>
<dbReference type="GO" id="GO:0003677">
    <property type="term" value="F:DNA binding"/>
    <property type="evidence" value="ECO:0007669"/>
    <property type="project" value="InterPro"/>
</dbReference>
<proteinExistence type="predicted"/>
<dbReference type="GO" id="GO:0006351">
    <property type="term" value="P:DNA-templated transcription"/>
    <property type="evidence" value="ECO:0007669"/>
    <property type="project" value="InterPro"/>
</dbReference>
<dbReference type="Pfam" id="PF00172">
    <property type="entry name" value="Zn_clus"/>
    <property type="match status" value="1"/>
</dbReference>
<dbReference type="InterPro" id="IPR007219">
    <property type="entry name" value="XnlR_reg_dom"/>
</dbReference>
<organism evidence="5 6">
    <name type="scientific">Periconia macrospinosa</name>
    <dbReference type="NCBI Taxonomy" id="97972"/>
    <lineage>
        <taxon>Eukaryota</taxon>
        <taxon>Fungi</taxon>
        <taxon>Dikarya</taxon>
        <taxon>Ascomycota</taxon>
        <taxon>Pezizomycotina</taxon>
        <taxon>Dothideomycetes</taxon>
        <taxon>Pleosporomycetidae</taxon>
        <taxon>Pleosporales</taxon>
        <taxon>Massarineae</taxon>
        <taxon>Periconiaceae</taxon>
        <taxon>Periconia</taxon>
    </lineage>
</organism>
<dbReference type="Proteomes" id="UP000244855">
    <property type="component" value="Unassembled WGS sequence"/>
</dbReference>
<dbReference type="SMART" id="SM00066">
    <property type="entry name" value="GAL4"/>
    <property type="match status" value="1"/>
</dbReference>
<evidence type="ECO:0000256" key="1">
    <source>
        <dbReference type="ARBA" id="ARBA00022723"/>
    </source>
</evidence>
<dbReference type="STRING" id="97972.A0A2V1E5X1"/>
<dbReference type="Gene3D" id="4.10.240.10">
    <property type="entry name" value="Zn(2)-C6 fungal-type DNA-binding domain"/>
    <property type="match status" value="1"/>
</dbReference>
<gene>
    <name evidence="5" type="ORF">DM02DRAFT_668401</name>
</gene>
<feature type="region of interest" description="Disordered" evidence="3">
    <location>
        <begin position="1"/>
        <end position="30"/>
    </location>
</feature>
<feature type="domain" description="Zn(2)-C6 fungal-type" evidence="4">
    <location>
        <begin position="39"/>
        <end position="69"/>
    </location>
</feature>
<dbReference type="AlphaFoldDB" id="A0A2V1E5X1"/>
<dbReference type="SMART" id="SM00906">
    <property type="entry name" value="Fungal_trans"/>
    <property type="match status" value="1"/>
</dbReference>
<keyword evidence="1" id="KW-0479">Metal-binding</keyword>
<dbReference type="InterPro" id="IPR036864">
    <property type="entry name" value="Zn2-C6_fun-type_DNA-bd_sf"/>
</dbReference>
<evidence type="ECO:0000313" key="5">
    <source>
        <dbReference type="EMBL" id="PVI05489.1"/>
    </source>
</evidence>
<keyword evidence="2" id="KW-0539">Nucleus</keyword>
<protein>
    <recommendedName>
        <fullName evidence="4">Zn(2)-C6 fungal-type domain-containing protein</fullName>
    </recommendedName>
</protein>
<dbReference type="CDD" id="cd12148">
    <property type="entry name" value="fungal_TF_MHR"/>
    <property type="match status" value="1"/>
</dbReference>
<evidence type="ECO:0000259" key="4">
    <source>
        <dbReference type="PROSITE" id="PS50048"/>
    </source>
</evidence>
<evidence type="ECO:0000256" key="2">
    <source>
        <dbReference type="ARBA" id="ARBA00023242"/>
    </source>
</evidence>
<evidence type="ECO:0000256" key="3">
    <source>
        <dbReference type="SAM" id="MobiDB-lite"/>
    </source>
</evidence>
<dbReference type="SUPFAM" id="SSF57701">
    <property type="entry name" value="Zn2/Cys6 DNA-binding domain"/>
    <property type="match status" value="1"/>
</dbReference>
<sequence>MASNYRPLQPAPREEQPTPPPQPRAPLVQKPKRTVTLGACLACRKRKSKCDGNRPVCTCCVQKDTDCVYELGPNEKPSQAMKRKNEEMQGELFNLRQLYDFLRFRPEQEALEILKKIRNEPPESTTAQRIQELAELTTTQGELLGQLPPSIGSSMIQQAEKGHSLTLPPIRLALDSPNSDPNNLSFPSILSLSTDGPTTQRRRHALDIDVSASSDNQSSIPAFTTVESMLRTRPSEQSFDHRFAAIKNWTSVTTDNHLLTLLFSSWHTWEYSYFHFLDWDIFLDDLSAGKSEFCSELLVNSILATACFCLPQVKDRAKPFGDNILTEFYREARRLWELEEGRESLTKIQSALCLFMVLGKHGRDKVGSMFLSEACRMARDMGLFRVSLPSQQKPVNDRWERCRAVTAWSLFNFQLEMSFTYSFPPLITEQPPITIPYDDTPDKEAFFRYRCIRHLTILDCSKTLADSEGYLCGSPTKPEVIEVLYIKLKSCQDTLPPALDPDKFPSPQNLLATLQHHVSVVRLFQPFLNRESSAERIKAYRDRALLVTSATVKEILRLIALHDVCHGWEKTISFVLDSLVIGSFGTLEEVALQNHAGVPPRDNESYEGLLTCLRAIGTVATYVFYAQPLFRLLTQSCQKLEIPLPHEIISLLDSYKTEEWTQNAAWMVSSQYIADLRKTANDVENARMDAIVSQWKNLSLEEKSTARNYKKSTPE</sequence>
<dbReference type="PANTHER" id="PTHR47256:SF1">
    <property type="entry name" value="ZN(II)2CYS6 TRANSCRIPTION FACTOR (EUROFUNG)"/>
    <property type="match status" value="1"/>
</dbReference>
<dbReference type="PANTHER" id="PTHR47256">
    <property type="entry name" value="ZN(II)2CYS6 TRANSCRIPTION FACTOR (EUROFUNG)-RELATED"/>
    <property type="match status" value="1"/>
</dbReference>
<dbReference type="InterPro" id="IPR001138">
    <property type="entry name" value="Zn2Cys6_DnaBD"/>
</dbReference>
<dbReference type="Pfam" id="PF04082">
    <property type="entry name" value="Fungal_trans"/>
    <property type="match status" value="1"/>
</dbReference>
<dbReference type="OrthoDB" id="426882at2759"/>
<dbReference type="CDD" id="cd00067">
    <property type="entry name" value="GAL4"/>
    <property type="match status" value="1"/>
</dbReference>
<dbReference type="InterPro" id="IPR053187">
    <property type="entry name" value="Notoamide_regulator"/>
</dbReference>
<dbReference type="PROSITE" id="PS00463">
    <property type="entry name" value="ZN2_CY6_FUNGAL_1"/>
    <property type="match status" value="1"/>
</dbReference>
<name>A0A2V1E5X1_9PLEO</name>
<reference evidence="5 6" key="1">
    <citation type="journal article" date="2018" name="Sci. Rep.">
        <title>Comparative genomics provides insights into the lifestyle and reveals functional heterogeneity of dark septate endophytic fungi.</title>
        <authorList>
            <person name="Knapp D.G."/>
            <person name="Nemeth J.B."/>
            <person name="Barry K."/>
            <person name="Hainaut M."/>
            <person name="Henrissat B."/>
            <person name="Johnson J."/>
            <person name="Kuo A."/>
            <person name="Lim J.H.P."/>
            <person name="Lipzen A."/>
            <person name="Nolan M."/>
            <person name="Ohm R.A."/>
            <person name="Tamas L."/>
            <person name="Grigoriev I.V."/>
            <person name="Spatafora J.W."/>
            <person name="Nagy L.G."/>
            <person name="Kovacs G.M."/>
        </authorList>
    </citation>
    <scope>NUCLEOTIDE SEQUENCE [LARGE SCALE GENOMIC DNA]</scope>
    <source>
        <strain evidence="5 6">DSE2036</strain>
    </source>
</reference>
<keyword evidence="6" id="KW-1185">Reference proteome</keyword>
<accession>A0A2V1E5X1</accession>
<dbReference type="EMBL" id="KZ805314">
    <property type="protein sequence ID" value="PVI05489.1"/>
    <property type="molecule type" value="Genomic_DNA"/>
</dbReference>